<comment type="subunit">
    <text evidence="3">Homotrimer.</text>
</comment>
<evidence type="ECO:0000256" key="11">
    <source>
        <dbReference type="ARBA" id="ARBA00033334"/>
    </source>
</evidence>
<dbReference type="UniPathway" id="UPA00148">
    <property type="reaction ID" value="UER00233"/>
</dbReference>
<organism evidence="17 18">
    <name type="scientific">Secundilactobacillus silagei JCM 19001</name>
    <dbReference type="NCBI Taxonomy" id="1302250"/>
    <lineage>
        <taxon>Bacteria</taxon>
        <taxon>Bacillati</taxon>
        <taxon>Bacillota</taxon>
        <taxon>Bacilli</taxon>
        <taxon>Lactobacillales</taxon>
        <taxon>Lactobacillaceae</taxon>
        <taxon>Secundilactobacillus</taxon>
    </lineage>
</organism>
<evidence type="ECO:0000256" key="15">
    <source>
        <dbReference type="RuleBase" id="RU366026"/>
    </source>
</evidence>
<dbReference type="InterPro" id="IPR029499">
    <property type="entry name" value="PduO-typ"/>
</dbReference>
<dbReference type="GO" id="GO:0009236">
    <property type="term" value="P:cobalamin biosynthetic process"/>
    <property type="evidence" value="ECO:0007669"/>
    <property type="project" value="UniProtKB-UniRule"/>
</dbReference>
<evidence type="ECO:0000256" key="13">
    <source>
        <dbReference type="ARBA" id="ARBA00048555"/>
    </source>
</evidence>
<evidence type="ECO:0000256" key="3">
    <source>
        <dbReference type="ARBA" id="ARBA00011233"/>
    </source>
</evidence>
<dbReference type="InterPro" id="IPR016030">
    <property type="entry name" value="CblAdoTrfase-like"/>
</dbReference>
<dbReference type="EC" id="2.5.1.17" evidence="4 15"/>
<keyword evidence="18" id="KW-1185">Reference proteome</keyword>
<dbReference type="Gene3D" id="1.20.1200.10">
    <property type="entry name" value="Cobalamin adenosyltransferase-like"/>
    <property type="match status" value="1"/>
</dbReference>
<dbReference type="SUPFAM" id="SSF89028">
    <property type="entry name" value="Cobalamin adenosyltransferase-like"/>
    <property type="match status" value="1"/>
</dbReference>
<name>A0A1Z5IFD4_9LACO</name>
<evidence type="ECO:0000256" key="7">
    <source>
        <dbReference type="ARBA" id="ARBA00022679"/>
    </source>
</evidence>
<comment type="pathway">
    <text evidence="1 15">Cofactor biosynthesis; adenosylcobalamin biosynthesis; adenosylcobalamin from cob(II)yrinate a,c-diamide: step 2/7.</text>
</comment>
<evidence type="ECO:0000256" key="4">
    <source>
        <dbReference type="ARBA" id="ARBA00012454"/>
    </source>
</evidence>
<dbReference type="PANTHER" id="PTHR12213">
    <property type="entry name" value="CORRINOID ADENOSYLTRANSFERASE"/>
    <property type="match status" value="1"/>
</dbReference>
<evidence type="ECO:0000256" key="12">
    <source>
        <dbReference type="ARBA" id="ARBA00033354"/>
    </source>
</evidence>
<evidence type="ECO:0000256" key="2">
    <source>
        <dbReference type="ARBA" id="ARBA00007487"/>
    </source>
</evidence>
<dbReference type="STRING" id="1302250.GCA_001313225_02873"/>
<keyword evidence="7 15" id="KW-0808">Transferase</keyword>
<evidence type="ECO:0000259" key="16">
    <source>
        <dbReference type="Pfam" id="PF01923"/>
    </source>
</evidence>
<evidence type="ECO:0000256" key="5">
    <source>
        <dbReference type="ARBA" id="ARBA00020963"/>
    </source>
</evidence>
<dbReference type="GO" id="GO:0005524">
    <property type="term" value="F:ATP binding"/>
    <property type="evidence" value="ECO:0007669"/>
    <property type="project" value="UniProtKB-UniRule"/>
</dbReference>
<feature type="domain" description="Cobalamin adenosyltransferase-like" evidence="16">
    <location>
        <begin position="3"/>
        <end position="172"/>
    </location>
</feature>
<keyword evidence="8 15" id="KW-0547">Nucleotide-binding</keyword>
<reference evidence="17 18" key="1">
    <citation type="submission" date="2015-11" db="EMBL/GenBank/DDBJ databases">
        <title>Draft genome sequences of new species of the genus Lactobacillus isolated from orchardgrass silage.</title>
        <authorList>
            <person name="Tohno M."/>
            <person name="Tanizawa Y."/>
            <person name="Arita M."/>
        </authorList>
    </citation>
    <scope>NUCLEOTIDE SEQUENCE [LARGE SCALE GENOMIC DNA]</scope>
    <source>
        <strain evidence="17 18">IWT126</strain>
    </source>
</reference>
<evidence type="ECO:0000313" key="18">
    <source>
        <dbReference type="Proteomes" id="UP000198402"/>
    </source>
</evidence>
<proteinExistence type="inferred from homology"/>
<dbReference type="PANTHER" id="PTHR12213:SF0">
    <property type="entry name" value="CORRINOID ADENOSYLTRANSFERASE MMAB"/>
    <property type="match status" value="1"/>
</dbReference>
<accession>A0A1Z5IFD4</accession>
<evidence type="ECO:0000256" key="6">
    <source>
        <dbReference type="ARBA" id="ARBA00022573"/>
    </source>
</evidence>
<dbReference type="AlphaFoldDB" id="A0A1Z5IFD4"/>
<dbReference type="GO" id="GO:0008817">
    <property type="term" value="F:corrinoid adenosyltransferase activity"/>
    <property type="evidence" value="ECO:0007669"/>
    <property type="project" value="UniProtKB-UniRule"/>
</dbReference>
<gene>
    <name evidence="17" type="primary">cobO_1</name>
    <name evidence="17" type="ORF">IWT126_00519</name>
</gene>
<evidence type="ECO:0000256" key="10">
    <source>
        <dbReference type="ARBA" id="ARBA00031529"/>
    </source>
</evidence>
<dbReference type="RefSeq" id="WP_054656011.1">
    <property type="nucleotide sequence ID" value="NZ_BBFL01000015.1"/>
</dbReference>
<comment type="similarity">
    <text evidence="2 15">Belongs to the Cob(I)alamin adenosyltransferase family.</text>
</comment>
<comment type="catalytic activity">
    <reaction evidence="14 15">
        <text>2 cob(II)alamin + reduced [electron-transfer flavoprotein] + 2 ATP = 2 adenosylcob(III)alamin + 2 triphosphate + oxidized [electron-transfer flavoprotein] + 3 H(+)</text>
        <dbReference type="Rhea" id="RHEA:28671"/>
        <dbReference type="Rhea" id="RHEA-COMP:10685"/>
        <dbReference type="Rhea" id="RHEA-COMP:10686"/>
        <dbReference type="ChEBI" id="CHEBI:15378"/>
        <dbReference type="ChEBI" id="CHEBI:16304"/>
        <dbReference type="ChEBI" id="CHEBI:18036"/>
        <dbReference type="ChEBI" id="CHEBI:18408"/>
        <dbReference type="ChEBI" id="CHEBI:30616"/>
        <dbReference type="ChEBI" id="CHEBI:57692"/>
        <dbReference type="ChEBI" id="CHEBI:58307"/>
        <dbReference type="EC" id="2.5.1.17"/>
    </reaction>
</comment>
<comment type="catalytic activity">
    <reaction evidence="13 15">
        <text>2 cob(II)yrinate a,c diamide + reduced [electron-transfer flavoprotein] + 2 ATP = 2 adenosylcob(III)yrinate a,c-diamide + 2 triphosphate + oxidized [electron-transfer flavoprotein] + 3 H(+)</text>
        <dbReference type="Rhea" id="RHEA:11528"/>
        <dbReference type="Rhea" id="RHEA-COMP:10685"/>
        <dbReference type="Rhea" id="RHEA-COMP:10686"/>
        <dbReference type="ChEBI" id="CHEBI:15378"/>
        <dbReference type="ChEBI" id="CHEBI:18036"/>
        <dbReference type="ChEBI" id="CHEBI:30616"/>
        <dbReference type="ChEBI" id="CHEBI:57692"/>
        <dbReference type="ChEBI" id="CHEBI:58307"/>
        <dbReference type="ChEBI" id="CHEBI:58503"/>
        <dbReference type="ChEBI" id="CHEBI:58537"/>
        <dbReference type="EC" id="2.5.1.17"/>
    </reaction>
</comment>
<dbReference type="Pfam" id="PF01923">
    <property type="entry name" value="Cob_adeno_trans"/>
    <property type="match status" value="1"/>
</dbReference>
<sequence>MKIYTRHGDKGKTQIIGASMIPKSDSRVEAYGTVDELNSWIGYTASILTGKTQEMRAELEEIQQILFDIGRDLATISTDKKHEYVFTDDLSAKQTKWLEDIIDKYVAAAPKIDRFILPGGSPEASALHVARTITRRAERRIVALQEQDSINSNTLVFINRLSDYFFAAARYANVKNDQDDILYRNGNPVFK</sequence>
<keyword evidence="6 15" id="KW-0169">Cobalamin biosynthesis</keyword>
<dbReference type="EMBL" id="BCMG01000002">
    <property type="protein sequence ID" value="GAX00504.1"/>
    <property type="molecule type" value="Genomic_DNA"/>
</dbReference>
<evidence type="ECO:0000256" key="8">
    <source>
        <dbReference type="ARBA" id="ARBA00022741"/>
    </source>
</evidence>
<comment type="caution">
    <text evidence="17">The sequence shown here is derived from an EMBL/GenBank/DDBJ whole genome shotgun (WGS) entry which is preliminary data.</text>
</comment>
<keyword evidence="9 15" id="KW-0067">ATP-binding</keyword>
<dbReference type="InterPro" id="IPR036451">
    <property type="entry name" value="CblAdoTrfase-like_sf"/>
</dbReference>
<dbReference type="Proteomes" id="UP000198402">
    <property type="component" value="Unassembled WGS sequence"/>
</dbReference>
<dbReference type="FunFam" id="1.20.1200.10:FF:000001">
    <property type="entry name" value="Cob(I)yrinic acid a,c-diamide adenosyltransferase"/>
    <property type="match status" value="1"/>
</dbReference>
<evidence type="ECO:0000256" key="1">
    <source>
        <dbReference type="ARBA" id="ARBA00005121"/>
    </source>
</evidence>
<evidence type="ECO:0000256" key="9">
    <source>
        <dbReference type="ARBA" id="ARBA00022840"/>
    </source>
</evidence>
<evidence type="ECO:0000256" key="14">
    <source>
        <dbReference type="ARBA" id="ARBA00048692"/>
    </source>
</evidence>
<evidence type="ECO:0000313" key="17">
    <source>
        <dbReference type="EMBL" id="GAX00504.1"/>
    </source>
</evidence>
<dbReference type="NCBIfam" id="TIGR00636">
    <property type="entry name" value="PduO_Nterm"/>
    <property type="match status" value="1"/>
</dbReference>
<protein>
    <recommendedName>
        <fullName evidence="5 15">Corrinoid adenosyltransferase</fullName>
        <ecNumber evidence="4 15">2.5.1.17</ecNumber>
    </recommendedName>
    <alternativeName>
        <fullName evidence="10 15">Cob(II)alamin adenosyltransferase</fullName>
    </alternativeName>
    <alternativeName>
        <fullName evidence="12 15">Cob(II)yrinic acid a,c-diamide adenosyltransferase</fullName>
    </alternativeName>
    <alternativeName>
        <fullName evidence="11 15">Cobinamide/cobalamin adenosyltransferase</fullName>
    </alternativeName>
</protein>